<evidence type="ECO:0000259" key="2">
    <source>
        <dbReference type="Pfam" id="PF05685"/>
    </source>
</evidence>
<dbReference type="RefSeq" id="WP_156205367.1">
    <property type="nucleotide sequence ID" value="NZ_WHPN01000155.1"/>
</dbReference>
<comment type="caution">
    <text evidence="3">The sequence shown here is derived from an EMBL/GenBank/DDBJ whole genome shotgun (WGS) entry which is preliminary data.</text>
</comment>
<sequence>MSVEPQHQHTWPQPPPGGYTADDLDRLPDLPPHTELIDGSLVFKSPQTKFHMRVMRLLENGLLRSAPHDLEVVREMTVQLGLRRRPEPDVMAVRAEADTGMEQTTYRPEDVVLAVEVVSQDSEARDRETKPGKYAKAGIPHFWRVESDEGAPVVYVYELDPATAAYVPTGIHRNRLKLSVPFTIDIDLTRTGRPRG</sequence>
<dbReference type="GO" id="GO:0004519">
    <property type="term" value="F:endonuclease activity"/>
    <property type="evidence" value="ECO:0007669"/>
    <property type="project" value="UniProtKB-KW"/>
</dbReference>
<keyword evidence="4" id="KW-1185">Reference proteome</keyword>
<keyword evidence="3" id="KW-0255">Endonuclease</keyword>
<evidence type="ECO:0000256" key="1">
    <source>
        <dbReference type="SAM" id="MobiDB-lite"/>
    </source>
</evidence>
<name>A0ABQ7FQM4_9ACTN</name>
<evidence type="ECO:0000313" key="3">
    <source>
        <dbReference type="EMBL" id="KAF4409924.1"/>
    </source>
</evidence>
<dbReference type="CDD" id="cd06260">
    <property type="entry name" value="DUF820-like"/>
    <property type="match status" value="1"/>
</dbReference>
<feature type="region of interest" description="Disordered" evidence="1">
    <location>
        <begin position="1"/>
        <end position="31"/>
    </location>
</feature>
<evidence type="ECO:0000313" key="4">
    <source>
        <dbReference type="Proteomes" id="UP000621266"/>
    </source>
</evidence>
<dbReference type="InterPro" id="IPR008538">
    <property type="entry name" value="Uma2"/>
</dbReference>
<gene>
    <name evidence="3" type="ORF">GCU69_06585</name>
</gene>
<dbReference type="Pfam" id="PF05685">
    <property type="entry name" value="Uma2"/>
    <property type="match status" value="1"/>
</dbReference>
<dbReference type="PANTHER" id="PTHR35400">
    <property type="entry name" value="SLR1083 PROTEIN"/>
    <property type="match status" value="1"/>
</dbReference>
<dbReference type="Proteomes" id="UP000621266">
    <property type="component" value="Unassembled WGS sequence"/>
</dbReference>
<dbReference type="Gene3D" id="3.90.1570.10">
    <property type="entry name" value="tt1808, chain A"/>
    <property type="match status" value="1"/>
</dbReference>
<feature type="domain" description="Putative restriction endonuclease" evidence="2">
    <location>
        <begin position="22"/>
        <end position="180"/>
    </location>
</feature>
<dbReference type="InterPro" id="IPR011335">
    <property type="entry name" value="Restrct_endonuc-II-like"/>
</dbReference>
<dbReference type="SUPFAM" id="SSF52980">
    <property type="entry name" value="Restriction endonuclease-like"/>
    <property type="match status" value="1"/>
</dbReference>
<protein>
    <submittedName>
        <fullName evidence="3">Uma2 family endonuclease</fullName>
    </submittedName>
</protein>
<keyword evidence="3" id="KW-0378">Hydrolase</keyword>
<reference evidence="3 4" key="1">
    <citation type="submission" date="2019-10" db="EMBL/GenBank/DDBJ databases">
        <title>Streptomyces tenebrisbrunneis sp.nov., an endogenous actinomycete isolated from of Lycium ruthenicum.</title>
        <authorList>
            <person name="Ma L."/>
        </authorList>
    </citation>
    <scope>NUCLEOTIDE SEQUENCE [LARGE SCALE GENOMIC DNA]</scope>
    <source>
        <strain evidence="3 4">TRM 66187</strain>
    </source>
</reference>
<accession>A0ABQ7FQM4</accession>
<dbReference type="PANTHER" id="PTHR35400:SF3">
    <property type="entry name" value="SLL1072 PROTEIN"/>
    <property type="match status" value="1"/>
</dbReference>
<dbReference type="InterPro" id="IPR012296">
    <property type="entry name" value="Nuclease_put_TT1808"/>
</dbReference>
<keyword evidence="3" id="KW-0540">Nuclease</keyword>
<dbReference type="EMBL" id="WHPN01000155">
    <property type="protein sequence ID" value="KAF4409924.1"/>
    <property type="molecule type" value="Genomic_DNA"/>
</dbReference>
<organism evidence="3 4">
    <name type="scientific">Streptomyces lycii</name>
    <dbReference type="NCBI Taxonomy" id="2654337"/>
    <lineage>
        <taxon>Bacteria</taxon>
        <taxon>Bacillati</taxon>
        <taxon>Actinomycetota</taxon>
        <taxon>Actinomycetes</taxon>
        <taxon>Kitasatosporales</taxon>
        <taxon>Streptomycetaceae</taxon>
        <taxon>Streptomyces</taxon>
    </lineage>
</organism>
<proteinExistence type="predicted"/>